<dbReference type="InterPro" id="IPR006059">
    <property type="entry name" value="SBP"/>
</dbReference>
<dbReference type="PANTHER" id="PTHR43649">
    <property type="entry name" value="ARABINOSE-BINDING PROTEIN-RELATED"/>
    <property type="match status" value="1"/>
</dbReference>
<accession>A0A916JS18</accession>
<comment type="caution">
    <text evidence="7">The sequence shown here is derived from an EMBL/GenBank/DDBJ whole genome shotgun (WGS) entry which is preliminary data.</text>
</comment>
<reference evidence="7" key="1">
    <citation type="submission" date="2021-06" db="EMBL/GenBank/DDBJ databases">
        <authorList>
            <person name="Criscuolo A."/>
        </authorList>
    </citation>
    <scope>NUCLEOTIDE SEQUENCE</scope>
    <source>
        <strain evidence="7">CIP111600</strain>
    </source>
</reference>
<keyword evidence="8" id="KW-1185">Reference proteome</keyword>
<evidence type="ECO:0000256" key="4">
    <source>
        <dbReference type="ARBA" id="ARBA00023139"/>
    </source>
</evidence>
<dbReference type="Proteomes" id="UP000693672">
    <property type="component" value="Unassembled WGS sequence"/>
</dbReference>
<dbReference type="InterPro" id="IPR050490">
    <property type="entry name" value="Bact_solute-bd_prot1"/>
</dbReference>
<dbReference type="PANTHER" id="PTHR43649:SF33">
    <property type="entry name" value="POLYGALACTURONAN_RHAMNOGALACTURONAN-BINDING PROTEIN YTCQ"/>
    <property type="match status" value="1"/>
</dbReference>
<keyword evidence="2 6" id="KW-0732">Signal</keyword>
<organism evidence="7 8">
    <name type="scientific">Paenibacillus solanacearum</name>
    <dbReference type="NCBI Taxonomy" id="2048548"/>
    <lineage>
        <taxon>Bacteria</taxon>
        <taxon>Bacillati</taxon>
        <taxon>Bacillota</taxon>
        <taxon>Bacilli</taxon>
        <taxon>Bacillales</taxon>
        <taxon>Paenibacillaceae</taxon>
        <taxon>Paenibacillus</taxon>
    </lineage>
</organism>
<evidence type="ECO:0000256" key="1">
    <source>
        <dbReference type="ARBA" id="ARBA00022475"/>
    </source>
</evidence>
<gene>
    <name evidence="7" type="ORF">PAESOLCIP111_00257</name>
</gene>
<proteinExistence type="predicted"/>
<evidence type="ECO:0000256" key="2">
    <source>
        <dbReference type="ARBA" id="ARBA00022729"/>
    </source>
</evidence>
<dbReference type="Pfam" id="PF01547">
    <property type="entry name" value="SBP_bac_1"/>
    <property type="match status" value="1"/>
</dbReference>
<evidence type="ECO:0000313" key="7">
    <source>
        <dbReference type="EMBL" id="CAG7598780.1"/>
    </source>
</evidence>
<evidence type="ECO:0000256" key="3">
    <source>
        <dbReference type="ARBA" id="ARBA00023136"/>
    </source>
</evidence>
<sequence>MNMFGGRRKLTKVVVSIPVILALMSGCSKEASPGPEKPPAPQGADSFDTSKPVKLSLYMGLLQPDEWIQKHIIGPVQKKYPNISIDIVRKGKGTNPDELVVAGMFPDLIYESIPRYTPYKDLGLLYDMNDMIKKYKFDVGKLNPVVVDALKVWGSGGELYHMPLWMNFTALYYNKDIFDKFGVAYPKDGMTWDEAIELSKSLTRTQDNVAYRGLDPTSITGMAHQLGLNFVDPKTNQALLENDGFKRIFQTFLTAYKIPGNEMRGVSRDTFLKDRTMAMYPFYADMVTLLADSAAKGAPVNWDMASLPSFPERPGIGYEVDSHNLSISSSSQNKDAAFMVVSYLTSLEPQLELSKSGYLPVTTDPEPLKSFGANQPELKGKHLDAIFKTKPAPFHKFTPYDSLATGRLSPALAEAEKGKDINTALREASEAANKLIQEKLAATAAK</sequence>
<evidence type="ECO:0000256" key="5">
    <source>
        <dbReference type="ARBA" id="ARBA00023288"/>
    </source>
</evidence>
<evidence type="ECO:0000256" key="6">
    <source>
        <dbReference type="SAM" id="SignalP"/>
    </source>
</evidence>
<feature type="signal peptide" evidence="6">
    <location>
        <begin position="1"/>
        <end position="30"/>
    </location>
</feature>
<evidence type="ECO:0000313" key="8">
    <source>
        <dbReference type="Proteomes" id="UP000693672"/>
    </source>
</evidence>
<dbReference type="PROSITE" id="PS51257">
    <property type="entry name" value="PROKAR_LIPOPROTEIN"/>
    <property type="match status" value="1"/>
</dbReference>
<protein>
    <recommendedName>
        <fullName evidence="9">Extracellular solute-binding protein</fullName>
    </recommendedName>
</protein>
<keyword evidence="1" id="KW-1003">Cell membrane</keyword>
<dbReference type="AlphaFoldDB" id="A0A916JS18"/>
<feature type="chain" id="PRO_5039665434" description="Extracellular solute-binding protein" evidence="6">
    <location>
        <begin position="31"/>
        <end position="446"/>
    </location>
</feature>
<keyword evidence="3" id="KW-0472">Membrane</keyword>
<dbReference type="EMBL" id="CAJVAS010000001">
    <property type="protein sequence ID" value="CAG7598780.1"/>
    <property type="molecule type" value="Genomic_DNA"/>
</dbReference>
<keyword evidence="4" id="KW-0564">Palmitate</keyword>
<evidence type="ECO:0008006" key="9">
    <source>
        <dbReference type="Google" id="ProtNLM"/>
    </source>
</evidence>
<keyword evidence="5" id="KW-0449">Lipoprotein</keyword>
<name>A0A916JS18_9BACL</name>